<feature type="binding site" evidence="12">
    <location>
        <position position="99"/>
    </location>
    <ligand>
        <name>GTP</name>
        <dbReference type="ChEBI" id="CHEBI:37565"/>
    </ligand>
</feature>
<feature type="binding site" evidence="12">
    <location>
        <position position="24"/>
    </location>
    <ligand>
        <name>[4Fe-4S] cluster</name>
        <dbReference type="ChEBI" id="CHEBI:49883"/>
        <label>1</label>
        <note>4Fe-4S-S-AdoMet</note>
    </ligand>
</feature>
<dbReference type="SFLD" id="SFLDG01067">
    <property type="entry name" value="SPASM/twitch_domain_containing"/>
    <property type="match status" value="1"/>
</dbReference>
<keyword evidence="8 12" id="KW-0342">GTP-binding</keyword>
<comment type="catalytic activity">
    <reaction evidence="11 12">
        <text>GTP + AH2 + S-adenosyl-L-methionine = (8S)-3',8-cyclo-7,8-dihydroguanosine 5'-triphosphate + 5'-deoxyadenosine + L-methionine + A + H(+)</text>
        <dbReference type="Rhea" id="RHEA:49576"/>
        <dbReference type="ChEBI" id="CHEBI:13193"/>
        <dbReference type="ChEBI" id="CHEBI:15378"/>
        <dbReference type="ChEBI" id="CHEBI:17319"/>
        <dbReference type="ChEBI" id="CHEBI:17499"/>
        <dbReference type="ChEBI" id="CHEBI:37565"/>
        <dbReference type="ChEBI" id="CHEBI:57844"/>
        <dbReference type="ChEBI" id="CHEBI:59789"/>
        <dbReference type="ChEBI" id="CHEBI:131766"/>
        <dbReference type="EC" id="4.1.99.22"/>
    </reaction>
</comment>
<dbReference type="SFLD" id="SFLDS00029">
    <property type="entry name" value="Radical_SAM"/>
    <property type="match status" value="1"/>
</dbReference>
<feature type="binding site" evidence="12">
    <location>
        <position position="275"/>
    </location>
    <ligand>
        <name>[4Fe-4S] cluster</name>
        <dbReference type="ChEBI" id="CHEBI:49883"/>
        <label>2</label>
        <note>4Fe-4S-substrate</note>
    </ligand>
</feature>
<dbReference type="GO" id="GO:0061798">
    <property type="term" value="F:GTP 3',8'-cyclase activity"/>
    <property type="evidence" value="ECO:0007669"/>
    <property type="project" value="UniProtKB-UniRule"/>
</dbReference>
<keyword evidence="2 12" id="KW-0004">4Fe-4S</keyword>
<evidence type="ECO:0000259" key="13">
    <source>
        <dbReference type="PROSITE" id="PS51918"/>
    </source>
</evidence>
<evidence type="ECO:0000256" key="2">
    <source>
        <dbReference type="ARBA" id="ARBA00022485"/>
    </source>
</evidence>
<dbReference type="GO" id="GO:1904047">
    <property type="term" value="F:S-adenosyl-L-methionine binding"/>
    <property type="evidence" value="ECO:0007669"/>
    <property type="project" value="UniProtKB-UniRule"/>
</dbReference>
<evidence type="ECO:0000256" key="11">
    <source>
        <dbReference type="ARBA" id="ARBA00048697"/>
    </source>
</evidence>
<dbReference type="RefSeq" id="WP_338202661.1">
    <property type="nucleotide sequence ID" value="NZ_JAEKNR010000142.1"/>
</dbReference>
<keyword evidence="4 12" id="KW-0479">Metal-binding</keyword>
<dbReference type="InterPro" id="IPR013785">
    <property type="entry name" value="Aldolase_TIM"/>
</dbReference>
<feature type="binding site" evidence="12">
    <location>
        <position position="261"/>
    </location>
    <ligand>
        <name>[4Fe-4S] cluster</name>
        <dbReference type="ChEBI" id="CHEBI:49883"/>
        <label>2</label>
        <note>4Fe-4S-substrate</note>
    </ligand>
</feature>
<keyword evidence="9 12" id="KW-0501">Molybdenum cofactor biosynthesis</keyword>
<feature type="domain" description="Radical SAM core" evidence="13">
    <location>
        <begin position="8"/>
        <end position="223"/>
    </location>
</feature>
<dbReference type="PANTHER" id="PTHR22960:SF0">
    <property type="entry name" value="MOLYBDENUM COFACTOR BIOSYNTHESIS PROTEIN 1"/>
    <property type="match status" value="1"/>
</dbReference>
<evidence type="ECO:0000256" key="7">
    <source>
        <dbReference type="ARBA" id="ARBA00023014"/>
    </source>
</evidence>
<feature type="binding site" evidence="12">
    <location>
        <position position="17"/>
    </location>
    <ligand>
        <name>GTP</name>
        <dbReference type="ChEBI" id="CHEBI:37565"/>
    </ligand>
</feature>
<dbReference type="AlphaFoldDB" id="A0A934K3B6"/>
<dbReference type="NCBIfam" id="TIGR02666">
    <property type="entry name" value="moaA"/>
    <property type="match status" value="1"/>
</dbReference>
<feature type="binding site" evidence="12">
    <location>
        <position position="72"/>
    </location>
    <ligand>
        <name>S-adenosyl-L-methionine</name>
        <dbReference type="ChEBI" id="CHEBI:59789"/>
    </ligand>
</feature>
<evidence type="ECO:0000256" key="6">
    <source>
        <dbReference type="ARBA" id="ARBA00023004"/>
    </source>
</evidence>
<dbReference type="CDD" id="cd21117">
    <property type="entry name" value="Twitch_MoaA"/>
    <property type="match status" value="1"/>
</dbReference>
<dbReference type="SMART" id="SM00729">
    <property type="entry name" value="Elp3"/>
    <property type="match status" value="1"/>
</dbReference>
<comment type="caution">
    <text evidence="14">The sequence shown here is derived from an EMBL/GenBank/DDBJ whole genome shotgun (WGS) entry which is preliminary data.</text>
</comment>
<dbReference type="SFLD" id="SFLDG01386">
    <property type="entry name" value="main_SPASM_domain-containing"/>
    <property type="match status" value="1"/>
</dbReference>
<evidence type="ECO:0000256" key="9">
    <source>
        <dbReference type="ARBA" id="ARBA00023150"/>
    </source>
</evidence>
<feature type="binding site" evidence="12">
    <location>
        <position position="31"/>
    </location>
    <ligand>
        <name>[4Fe-4S] cluster</name>
        <dbReference type="ChEBI" id="CHEBI:49883"/>
        <label>1</label>
        <note>4Fe-4S-S-AdoMet</note>
    </ligand>
</feature>
<dbReference type="InterPro" id="IPR000385">
    <property type="entry name" value="MoaA_NifB_PqqE_Fe-S-bd_CS"/>
</dbReference>
<dbReference type="EC" id="4.1.99.22" evidence="1 12"/>
<dbReference type="InterPro" id="IPR058240">
    <property type="entry name" value="rSAM_sf"/>
</dbReference>
<feature type="binding site" evidence="12">
    <location>
        <position position="258"/>
    </location>
    <ligand>
        <name>[4Fe-4S] cluster</name>
        <dbReference type="ChEBI" id="CHEBI:49883"/>
        <label>2</label>
        <note>4Fe-4S-substrate</note>
    </ligand>
</feature>
<feature type="binding site" evidence="12">
    <location>
        <position position="68"/>
    </location>
    <ligand>
        <name>GTP</name>
        <dbReference type="ChEBI" id="CHEBI:37565"/>
    </ligand>
</feature>
<dbReference type="InterPro" id="IPR040064">
    <property type="entry name" value="MoaA-like"/>
</dbReference>
<proteinExistence type="inferred from homology"/>
<sequence>MANVLRDSYGRIADDLRISVTDRCNFRCIYCMPAEGLRWLNRQDILRFEEISRLARLFVRRYGVRTIRLTGGEPLVRVRIEELVGMINDLDPTLDITMTTNGVLLRDKAEPLARAGLKRVNISLDTLHIDRFQEIARRDAFARTMEGIRAAEDAGLRPIKLNMVVLKGKNDDEVVDFARMAREKGYDVRFIEFMPLDGDEIWSNDLVVPSRRIQEQIEDQFPLVPAPSDRPGPSTGFKFADGAPGGVGFISSVSQAFCATCNRIRLTAEGGLRTCLFSLQETPLRDLMRGGASDDNVCRVIEQAVWAKEEGHLINQKGFVRPAKSMSQIGG</sequence>
<evidence type="ECO:0000313" key="14">
    <source>
        <dbReference type="EMBL" id="MBJ7599184.1"/>
    </source>
</evidence>
<dbReference type="SFLD" id="SFLDG01383">
    <property type="entry name" value="cyclic_pyranopterin_phosphate"/>
    <property type="match status" value="1"/>
</dbReference>
<dbReference type="CDD" id="cd01335">
    <property type="entry name" value="Radical_SAM"/>
    <property type="match status" value="1"/>
</dbReference>
<accession>A0A934K3B6</accession>
<evidence type="ECO:0000256" key="4">
    <source>
        <dbReference type="ARBA" id="ARBA00022723"/>
    </source>
</evidence>
<feature type="binding site" evidence="12">
    <location>
        <position position="30"/>
    </location>
    <ligand>
        <name>S-adenosyl-L-methionine</name>
        <dbReference type="ChEBI" id="CHEBI:59789"/>
    </ligand>
</feature>
<dbReference type="Gene3D" id="3.20.20.70">
    <property type="entry name" value="Aldolase class I"/>
    <property type="match status" value="1"/>
</dbReference>
<dbReference type="InterPro" id="IPR007197">
    <property type="entry name" value="rSAM"/>
</dbReference>
<dbReference type="GO" id="GO:0006777">
    <property type="term" value="P:Mo-molybdopterin cofactor biosynthetic process"/>
    <property type="evidence" value="ECO:0007669"/>
    <property type="project" value="UniProtKB-UniRule"/>
</dbReference>
<dbReference type="GO" id="GO:0005525">
    <property type="term" value="F:GTP binding"/>
    <property type="evidence" value="ECO:0007669"/>
    <property type="project" value="UniProtKB-UniRule"/>
</dbReference>
<comment type="subunit">
    <text evidence="12">Monomer and homodimer.</text>
</comment>
<keyword evidence="7 12" id="KW-0411">Iron-sulfur</keyword>
<keyword evidence="10 12" id="KW-0456">Lyase</keyword>
<dbReference type="Pfam" id="PF04055">
    <property type="entry name" value="Radical_SAM"/>
    <property type="match status" value="1"/>
</dbReference>
<feature type="binding site" evidence="12">
    <location>
        <begin position="263"/>
        <end position="265"/>
    </location>
    <ligand>
        <name>GTP</name>
        <dbReference type="ChEBI" id="CHEBI:37565"/>
    </ligand>
</feature>
<evidence type="ECO:0000256" key="12">
    <source>
        <dbReference type="HAMAP-Rule" id="MF_01225"/>
    </source>
</evidence>
<dbReference type="EMBL" id="JAEKNR010000142">
    <property type="protein sequence ID" value="MBJ7599184.1"/>
    <property type="molecule type" value="Genomic_DNA"/>
</dbReference>
<keyword evidence="3 12" id="KW-0949">S-adenosyl-L-methionine</keyword>
<dbReference type="InterPro" id="IPR050105">
    <property type="entry name" value="MoCo_biosynth_MoaA/MoaC"/>
</dbReference>
<dbReference type="Pfam" id="PF06463">
    <property type="entry name" value="Mob_synth_C"/>
    <property type="match status" value="1"/>
</dbReference>
<feature type="binding site" evidence="12">
    <location>
        <position position="194"/>
    </location>
    <ligand>
        <name>S-adenosyl-L-methionine</name>
        <dbReference type="ChEBI" id="CHEBI:59789"/>
    </ligand>
</feature>
<evidence type="ECO:0000256" key="1">
    <source>
        <dbReference type="ARBA" id="ARBA00012167"/>
    </source>
</evidence>
<dbReference type="HAMAP" id="MF_01225_B">
    <property type="entry name" value="MoaA_B"/>
    <property type="match status" value="1"/>
</dbReference>
<keyword evidence="15" id="KW-1185">Reference proteome</keyword>
<evidence type="ECO:0000256" key="10">
    <source>
        <dbReference type="ARBA" id="ARBA00023239"/>
    </source>
</evidence>
<protein>
    <recommendedName>
        <fullName evidence="1 12">GTP 3',8-cyclase</fullName>
        <ecNumber evidence="1 12">4.1.99.22</ecNumber>
    </recommendedName>
    <alternativeName>
        <fullName evidence="12">Molybdenum cofactor biosynthesis protein A</fullName>
    </alternativeName>
</protein>
<keyword evidence="6 12" id="KW-0408">Iron</keyword>
<evidence type="ECO:0000313" key="15">
    <source>
        <dbReference type="Proteomes" id="UP000612893"/>
    </source>
</evidence>
<organism evidence="14 15">
    <name type="scientific">Candidatus Nephthysia bennettiae</name>
    <dbReference type="NCBI Taxonomy" id="3127016"/>
    <lineage>
        <taxon>Bacteria</taxon>
        <taxon>Bacillati</taxon>
        <taxon>Candidatus Dormiibacterota</taxon>
        <taxon>Candidatus Dormibacteria</taxon>
        <taxon>Candidatus Dormibacterales</taxon>
        <taxon>Candidatus Dormibacteraceae</taxon>
        <taxon>Candidatus Nephthysia</taxon>
    </lineage>
</organism>
<evidence type="ECO:0000256" key="3">
    <source>
        <dbReference type="ARBA" id="ARBA00022691"/>
    </source>
</evidence>
<evidence type="ECO:0000256" key="5">
    <source>
        <dbReference type="ARBA" id="ARBA00022741"/>
    </source>
</evidence>
<feature type="binding site" evidence="12">
    <location>
        <position position="28"/>
    </location>
    <ligand>
        <name>[4Fe-4S] cluster</name>
        <dbReference type="ChEBI" id="CHEBI:49883"/>
        <label>1</label>
        <note>4Fe-4S-S-AdoMet</note>
    </ligand>
</feature>
<comment type="function">
    <text evidence="12">Catalyzes the cyclization of GTP to (8S)-3',8-cyclo-7,8-dihydroguanosine 5'-triphosphate.</text>
</comment>
<comment type="pathway">
    <text evidence="12">Cofactor biosynthesis; molybdopterin biosynthesis.</text>
</comment>
<dbReference type="Proteomes" id="UP000612893">
    <property type="component" value="Unassembled WGS sequence"/>
</dbReference>
<dbReference type="SUPFAM" id="SSF102114">
    <property type="entry name" value="Radical SAM enzymes"/>
    <property type="match status" value="1"/>
</dbReference>
<dbReference type="GO" id="GO:0051539">
    <property type="term" value="F:4 iron, 4 sulfur cluster binding"/>
    <property type="evidence" value="ECO:0007669"/>
    <property type="project" value="UniProtKB-UniRule"/>
</dbReference>
<feature type="binding site" evidence="12">
    <location>
        <position position="160"/>
    </location>
    <ligand>
        <name>GTP</name>
        <dbReference type="ChEBI" id="CHEBI:37565"/>
    </ligand>
</feature>
<dbReference type="InterPro" id="IPR010505">
    <property type="entry name" value="MoaA_twitch"/>
</dbReference>
<dbReference type="PROSITE" id="PS01305">
    <property type="entry name" value="MOAA_NIFB_PQQE"/>
    <property type="match status" value="1"/>
</dbReference>
<feature type="binding site" evidence="12">
    <location>
        <position position="123"/>
    </location>
    <ligand>
        <name>S-adenosyl-L-methionine</name>
        <dbReference type="ChEBI" id="CHEBI:59789"/>
    </ligand>
</feature>
<comment type="similarity">
    <text evidence="12">Belongs to the radical SAM superfamily. MoaA family.</text>
</comment>
<reference evidence="14" key="1">
    <citation type="submission" date="2020-10" db="EMBL/GenBank/DDBJ databases">
        <title>Ca. Dormibacterota MAGs.</title>
        <authorList>
            <person name="Montgomery K."/>
        </authorList>
    </citation>
    <scope>NUCLEOTIDE SEQUENCE [LARGE SCALE GENOMIC DNA]</scope>
    <source>
        <strain evidence="14">SC8812_S17_10</strain>
    </source>
</reference>
<keyword evidence="5 12" id="KW-0547">Nucleotide-binding</keyword>
<comment type="cofactor">
    <cofactor evidence="12">
        <name>[4Fe-4S] cluster</name>
        <dbReference type="ChEBI" id="CHEBI:49883"/>
    </cofactor>
    <text evidence="12">Binds 2 [4Fe-4S] clusters. Binds 1 [4Fe-4S] cluster coordinated with 3 cysteines and an exchangeable S-adenosyl-L-methionine and 1 [4Fe-4S] cluster coordinated with 3 cysteines and the GTP-derived substrate.</text>
</comment>
<dbReference type="GO" id="GO:0046872">
    <property type="term" value="F:metal ion binding"/>
    <property type="evidence" value="ECO:0007669"/>
    <property type="project" value="UniProtKB-KW"/>
</dbReference>
<dbReference type="InterPro" id="IPR006638">
    <property type="entry name" value="Elp3/MiaA/NifB-like_rSAM"/>
</dbReference>
<dbReference type="PROSITE" id="PS51918">
    <property type="entry name" value="RADICAL_SAM"/>
    <property type="match status" value="1"/>
</dbReference>
<name>A0A934K3B6_9BACT</name>
<dbReference type="PANTHER" id="PTHR22960">
    <property type="entry name" value="MOLYBDOPTERIN COFACTOR SYNTHESIS PROTEIN A"/>
    <property type="match status" value="1"/>
</dbReference>
<dbReference type="InterPro" id="IPR013483">
    <property type="entry name" value="MoaA"/>
</dbReference>
<evidence type="ECO:0000256" key="8">
    <source>
        <dbReference type="ARBA" id="ARBA00023134"/>
    </source>
</evidence>
<gene>
    <name evidence="12 14" type="primary">moaA</name>
    <name evidence="14" type="ORF">JF922_14065</name>
</gene>